<keyword evidence="3" id="KW-1185">Reference proteome</keyword>
<evidence type="ECO:0008006" key="4">
    <source>
        <dbReference type="Google" id="ProtNLM"/>
    </source>
</evidence>
<dbReference type="Gene3D" id="3.40.390.10">
    <property type="entry name" value="Collagenase (Catalytic Domain)"/>
    <property type="match status" value="1"/>
</dbReference>
<protein>
    <recommendedName>
        <fullName evidence="4">Peptidase M10 metallopeptidase domain-containing protein</fullName>
    </recommendedName>
</protein>
<keyword evidence="1" id="KW-0732">Signal</keyword>
<evidence type="ECO:0000313" key="3">
    <source>
        <dbReference type="Proteomes" id="UP001172778"/>
    </source>
</evidence>
<dbReference type="InterPro" id="IPR024079">
    <property type="entry name" value="MetalloPept_cat_dom_sf"/>
</dbReference>
<proteinExistence type="predicted"/>
<evidence type="ECO:0000256" key="1">
    <source>
        <dbReference type="SAM" id="SignalP"/>
    </source>
</evidence>
<dbReference type="Proteomes" id="UP001172778">
    <property type="component" value="Unassembled WGS sequence"/>
</dbReference>
<name>A0ABT7DS98_9NEIS</name>
<gene>
    <name evidence="2" type="ORF">PZA18_02605</name>
</gene>
<reference evidence="2" key="1">
    <citation type="submission" date="2023-03" db="EMBL/GenBank/DDBJ databases">
        <title>Chitinimonas shenzhenensis gen. nov., sp. nov., a novel member of family Burkholderiaceae isolated from activated sludge collected in Shen Zhen, China.</title>
        <authorList>
            <person name="Wang X."/>
        </authorList>
    </citation>
    <scope>NUCLEOTIDE SEQUENCE</scope>
    <source>
        <strain evidence="2">DQS-5</strain>
    </source>
</reference>
<accession>A0ABT7DS98</accession>
<sequence>MLRYPLTQCLLSTALLCGLAVPAQAASFSFTFSDHSGEFEKRGWLKTDSLFQRNFRAAGARWGALIDSNQTIRVNVMTDQTTPRFSAGITVGRSRPLGLQTVFEPGALSRILSGSNPGGEFDVTITINVAFMDQWYWIDTQPETRSQPVGLNKTDLVSIVMHELGHGLGIAARRVGNTAPAGGYPDNARSVYDRKTWFQSGSELSEAPVTGAQLVFLGEESMMVNGNEPVKLTNLPQSDPGSSQNYSHIGDCTDGTNYRETLMNGCSVPTDGSRLKVTPLDAAMVADMGFPMRSIYFADRRMLLTAVPLQSGSKQMTAAWLKLVDAQKLLFELVAATGTDRLSADAVPVSGSADWVLERVALNDSLEHVKVVLSPVPNTSPLQLKVTSLTPVTVDEGVQH</sequence>
<dbReference type="EMBL" id="JARRAF010000002">
    <property type="protein sequence ID" value="MDK2122938.1"/>
    <property type="molecule type" value="Genomic_DNA"/>
</dbReference>
<dbReference type="RefSeq" id="WP_284099225.1">
    <property type="nucleotide sequence ID" value="NZ_JARRAF010000002.1"/>
</dbReference>
<comment type="caution">
    <text evidence="2">The sequence shown here is derived from an EMBL/GenBank/DDBJ whole genome shotgun (WGS) entry which is preliminary data.</text>
</comment>
<feature type="signal peptide" evidence="1">
    <location>
        <begin position="1"/>
        <end position="25"/>
    </location>
</feature>
<evidence type="ECO:0000313" key="2">
    <source>
        <dbReference type="EMBL" id="MDK2122938.1"/>
    </source>
</evidence>
<feature type="chain" id="PRO_5046115808" description="Peptidase M10 metallopeptidase domain-containing protein" evidence="1">
    <location>
        <begin position="26"/>
        <end position="400"/>
    </location>
</feature>
<organism evidence="2 3">
    <name type="scientific">Parachitinimonas caeni</name>
    <dbReference type="NCBI Taxonomy" id="3031301"/>
    <lineage>
        <taxon>Bacteria</taxon>
        <taxon>Pseudomonadati</taxon>
        <taxon>Pseudomonadota</taxon>
        <taxon>Betaproteobacteria</taxon>
        <taxon>Neisseriales</taxon>
        <taxon>Chitinibacteraceae</taxon>
        <taxon>Parachitinimonas</taxon>
    </lineage>
</organism>